<dbReference type="PANTHER" id="PTHR45586">
    <property type="entry name" value="TPR REPEAT-CONTAINING PROTEIN PA4667"/>
    <property type="match status" value="1"/>
</dbReference>
<comment type="caution">
    <text evidence="5">The sequence shown here is derived from an EMBL/GenBank/DDBJ whole genome shotgun (WGS) entry which is preliminary data.</text>
</comment>
<keyword evidence="4" id="KW-0812">Transmembrane</keyword>
<keyword evidence="5" id="KW-0966">Cell projection</keyword>
<feature type="transmembrane region" description="Helical" evidence="4">
    <location>
        <begin position="12"/>
        <end position="32"/>
    </location>
</feature>
<organism evidence="5 6">
    <name type="scientific">Fimbriiglobus ruber</name>
    <dbReference type="NCBI Taxonomy" id="1908690"/>
    <lineage>
        <taxon>Bacteria</taxon>
        <taxon>Pseudomonadati</taxon>
        <taxon>Planctomycetota</taxon>
        <taxon>Planctomycetia</taxon>
        <taxon>Gemmatales</taxon>
        <taxon>Gemmataceae</taxon>
        <taxon>Fimbriiglobus</taxon>
    </lineage>
</organism>
<feature type="repeat" description="TPR" evidence="3">
    <location>
        <begin position="621"/>
        <end position="654"/>
    </location>
</feature>
<keyword evidence="5" id="KW-0282">Flagellum</keyword>
<name>A0A225EGM6_9BACT</name>
<evidence type="ECO:0000313" key="5">
    <source>
        <dbReference type="EMBL" id="OWK47367.1"/>
    </source>
</evidence>
<accession>A0A225EGM6</accession>
<dbReference type="SUPFAM" id="SSF48452">
    <property type="entry name" value="TPR-like"/>
    <property type="match status" value="5"/>
</dbReference>
<dbReference type="PANTHER" id="PTHR45586:SF1">
    <property type="entry name" value="LIPOPOLYSACCHARIDE ASSEMBLY PROTEIN B"/>
    <property type="match status" value="1"/>
</dbReference>
<keyword evidence="6" id="KW-1185">Reference proteome</keyword>
<dbReference type="Gene3D" id="1.25.40.10">
    <property type="entry name" value="Tetratricopeptide repeat domain"/>
    <property type="match status" value="8"/>
</dbReference>
<dbReference type="RefSeq" id="WP_088252484.1">
    <property type="nucleotide sequence ID" value="NZ_NIDE01000001.1"/>
</dbReference>
<evidence type="ECO:0000256" key="1">
    <source>
        <dbReference type="ARBA" id="ARBA00022737"/>
    </source>
</evidence>
<evidence type="ECO:0000313" key="6">
    <source>
        <dbReference type="Proteomes" id="UP000214646"/>
    </source>
</evidence>
<dbReference type="EMBL" id="NIDE01000001">
    <property type="protein sequence ID" value="OWK47367.1"/>
    <property type="molecule type" value="Genomic_DNA"/>
</dbReference>
<keyword evidence="1" id="KW-0677">Repeat</keyword>
<reference evidence="6" key="1">
    <citation type="submission" date="2017-06" db="EMBL/GenBank/DDBJ databases">
        <title>Genome analysis of Fimbriiglobus ruber SP5, the first member of the order Planctomycetales with confirmed chitinolytic capability.</title>
        <authorList>
            <person name="Ravin N.V."/>
            <person name="Rakitin A.L."/>
            <person name="Ivanova A.A."/>
            <person name="Beletsky A.V."/>
            <person name="Kulichevskaya I.S."/>
            <person name="Mardanov A.V."/>
            <person name="Dedysh S.N."/>
        </authorList>
    </citation>
    <scope>NUCLEOTIDE SEQUENCE [LARGE SCALE GENOMIC DNA]</scope>
    <source>
        <strain evidence="6">SP5</strain>
    </source>
</reference>
<sequence>MAKKPSTRRFKVARLVVVLVAIAAFGAGAFFLHKYQVQRHAGELLVRAEAAGTEHNWTAAAALYQSYLNFRPKDADAVVKYLSVLEELNKTDPGTVAKLTGVYERLMSIDPERTDERRKLVGHYITVQRYAAAREHLRQLMSDPKIGPDDPDLNDLYALCDEKDRKFPDAIARLTKLVRGGHAGPEAHLRLALMLHFEAPTEESPEEAKRLLDQLVAANPEDVKVRLARAKFRRLTDGAERAWPDVEHAYKRSPGGKENADVAIALADVAGTAEQLSLAKEALEGASHAAPADTRLALILADVLIRTNDVAAAKRALAAAAKAATTASEASASRPDLTLIEVADRLLDLGDTEAARSVAEQCAKDAKTKFFADYLVGRVRLAEGNWPAAVALLRQAIVPKSGLEKFPVRAFKAQLALADCYTRANNPDLRLRAFQTALTYDQNNVFARLGAAESLLRTGNIKGAIAIYQPLAATVPAARLALAQLRLNEQLALPEKDRSWAAVEGAIGPDPLTPDLAVLKANMLMYRGNPTAADALLDATVKRAPTDAAPWVALAAVRGAASPEAGLKVIDEAEGKVASPRVEFLLTRAQFLARSSPPDLKGLAAIADESKVGSLKKPDRARLLYDLGVLYAGLGKTAEAVAVLKRSADEGPYDLAPRILLFDLALQTKDVPLQDKILSELDVLDGPDGPYRVVAELTRALPATKPGDTAHIASLRARATTAQSQRETWGRVHVILGDLDLLEGNPDAALDQYRRALELGERDINLVRNATSLLVERQGHAEALELLTRTARSGPMPADMLKQLTLLRAEFGEESERTLGWARSEAAAGSKDYRDQLARYHVFAANNARPDALKAVEQALVLNETAPEVWVELVRIQVGGGAKADAETAAERAEEKLKPVLEKPETRPVAELALGVCRELLGDMAGAEKWYRSAVKDRPTDPDTVRRLLVLFQRTGRAKEAESLLDGLIKPGNPPATQRWARRVLAFSQIGGPDGYARLGSAVELVDQNLRDGNDQLDDRRAKAIILAADPFKQSEAIELLVDSARKLPLSPEQNYLLARLYRLQEKLPQAETALRAATRAAAVAVPEHLALLVRVQLEGGNGTGAAETIRRLKLVAPAAWETTVEEARALAANGKTDQAVAIVTAAPGNDATAALVSRVGPLLEEIGCKDAAAKVYERVAKTGGQPNSHAPLVGYLIRSHKYAEAAALAFAHEKTAPVGLTARLLAADARSHPPETLPQADRAAWRETTVKIDNWIADKLKADPANATLRLARADLDDVLGRFDDEIKAYEAALATDPNNDGILNNLAMLLAVHAKDGSDRPLKTINRAIALKGPRPSFLDTRAVVHIAARHYDLAINDLAAAIAQDRKPAYYFHLAQAYQAQGADDKPDLADLRDKALAQAKVRGLTKAMLHPKEWGEYDKLVGAQGGR</sequence>
<protein>
    <submittedName>
        <fullName evidence="5">Flagellar hook-length control protein FliK</fullName>
    </submittedName>
</protein>
<keyword evidence="4" id="KW-0472">Membrane</keyword>
<feature type="repeat" description="TPR" evidence="3">
    <location>
        <begin position="730"/>
        <end position="763"/>
    </location>
</feature>
<evidence type="ECO:0000256" key="3">
    <source>
        <dbReference type="PROSITE-ProRule" id="PRU00339"/>
    </source>
</evidence>
<dbReference type="SMART" id="SM00028">
    <property type="entry name" value="TPR"/>
    <property type="match status" value="9"/>
</dbReference>
<dbReference type="PROSITE" id="PS50005">
    <property type="entry name" value="TPR"/>
    <property type="match status" value="2"/>
</dbReference>
<dbReference type="Pfam" id="PF13432">
    <property type="entry name" value="TPR_16"/>
    <property type="match status" value="2"/>
</dbReference>
<dbReference type="InterPro" id="IPR011990">
    <property type="entry name" value="TPR-like_helical_dom_sf"/>
</dbReference>
<dbReference type="OrthoDB" id="259472at2"/>
<dbReference type="Proteomes" id="UP000214646">
    <property type="component" value="Unassembled WGS sequence"/>
</dbReference>
<keyword evidence="4" id="KW-1133">Transmembrane helix</keyword>
<evidence type="ECO:0000256" key="2">
    <source>
        <dbReference type="ARBA" id="ARBA00022803"/>
    </source>
</evidence>
<dbReference type="InterPro" id="IPR019734">
    <property type="entry name" value="TPR_rpt"/>
</dbReference>
<gene>
    <name evidence="5" type="ORF">FRUB_01066</name>
</gene>
<dbReference type="InterPro" id="IPR051012">
    <property type="entry name" value="CellSynth/LPSAsmb/PSIAsmb"/>
</dbReference>
<evidence type="ECO:0000256" key="4">
    <source>
        <dbReference type="SAM" id="Phobius"/>
    </source>
</evidence>
<proteinExistence type="predicted"/>
<keyword evidence="2 3" id="KW-0802">TPR repeat</keyword>
<keyword evidence="5" id="KW-0969">Cilium</keyword>